<dbReference type="RefSeq" id="WP_380162942.1">
    <property type="nucleotide sequence ID" value="NZ_JBHTNU010000002.1"/>
</dbReference>
<feature type="region of interest" description="Disordered" evidence="1">
    <location>
        <begin position="1"/>
        <end position="56"/>
    </location>
</feature>
<sequence>MTENKRPDQQSMDAEKLRAQQAKDLRSQTAGQLRDDHPSQKTEKDGSGSNRYCGGT</sequence>
<evidence type="ECO:0000313" key="3">
    <source>
        <dbReference type="Proteomes" id="UP001597282"/>
    </source>
</evidence>
<dbReference type="Proteomes" id="UP001597282">
    <property type="component" value="Unassembled WGS sequence"/>
</dbReference>
<reference evidence="3" key="1">
    <citation type="journal article" date="2019" name="Int. J. Syst. Evol. Microbiol.">
        <title>The Global Catalogue of Microorganisms (GCM) 10K type strain sequencing project: providing services to taxonomists for standard genome sequencing and annotation.</title>
        <authorList>
            <consortium name="The Broad Institute Genomics Platform"/>
            <consortium name="The Broad Institute Genome Sequencing Center for Infectious Disease"/>
            <person name="Wu L."/>
            <person name="Ma J."/>
        </authorList>
    </citation>
    <scope>NUCLEOTIDE SEQUENCE [LARGE SCALE GENOMIC DNA]</scope>
    <source>
        <strain evidence="3">S1</strain>
    </source>
</reference>
<protein>
    <recommendedName>
        <fullName evidence="4">YpzI-like protein</fullName>
    </recommendedName>
</protein>
<dbReference type="EMBL" id="JBHTNU010000002">
    <property type="protein sequence ID" value="MFD1425939.1"/>
    <property type="molecule type" value="Genomic_DNA"/>
</dbReference>
<name>A0ABW4C5D6_9BACL</name>
<feature type="compositionally biased region" description="Basic and acidic residues" evidence="1">
    <location>
        <begin position="33"/>
        <end position="46"/>
    </location>
</feature>
<organism evidence="2 3">
    <name type="scientific">Kroppenstedtia sanguinis</name>
    <dbReference type="NCBI Taxonomy" id="1380684"/>
    <lineage>
        <taxon>Bacteria</taxon>
        <taxon>Bacillati</taxon>
        <taxon>Bacillota</taxon>
        <taxon>Bacilli</taxon>
        <taxon>Bacillales</taxon>
        <taxon>Thermoactinomycetaceae</taxon>
        <taxon>Kroppenstedtia</taxon>
    </lineage>
</organism>
<evidence type="ECO:0008006" key="4">
    <source>
        <dbReference type="Google" id="ProtNLM"/>
    </source>
</evidence>
<keyword evidence="3" id="KW-1185">Reference proteome</keyword>
<comment type="caution">
    <text evidence="2">The sequence shown here is derived from an EMBL/GenBank/DDBJ whole genome shotgun (WGS) entry which is preliminary data.</text>
</comment>
<evidence type="ECO:0000256" key="1">
    <source>
        <dbReference type="SAM" id="MobiDB-lite"/>
    </source>
</evidence>
<gene>
    <name evidence="2" type="ORF">ACFQ4Y_03185</name>
</gene>
<feature type="compositionally biased region" description="Basic and acidic residues" evidence="1">
    <location>
        <begin position="1"/>
        <end position="26"/>
    </location>
</feature>
<proteinExistence type="predicted"/>
<evidence type="ECO:0000313" key="2">
    <source>
        <dbReference type="EMBL" id="MFD1425939.1"/>
    </source>
</evidence>
<accession>A0ABW4C5D6</accession>